<dbReference type="Proteomes" id="UP000325081">
    <property type="component" value="Unassembled WGS sequence"/>
</dbReference>
<sequence length="102" mass="11962">MPRRMNRILEKIDLVEPRVVGSQQLPAKAHKSWGHLVDPRILEETTRPVCKQQQDKLKEKLAGYLISRVNPKFFYNEHCQETAILQPYEKLGCCHCTLELYN</sequence>
<dbReference type="EMBL" id="BKCP01009626">
    <property type="protein sequence ID" value="GER51389.1"/>
    <property type="molecule type" value="Genomic_DNA"/>
</dbReference>
<name>A0A5A7R1W7_STRAF</name>
<reference evidence="2" key="1">
    <citation type="journal article" date="2019" name="Curr. Biol.">
        <title>Genome Sequence of Striga asiatica Provides Insight into the Evolution of Plant Parasitism.</title>
        <authorList>
            <person name="Yoshida S."/>
            <person name="Kim S."/>
            <person name="Wafula E.K."/>
            <person name="Tanskanen J."/>
            <person name="Kim Y.M."/>
            <person name="Honaas L."/>
            <person name="Yang Z."/>
            <person name="Spallek T."/>
            <person name="Conn C.E."/>
            <person name="Ichihashi Y."/>
            <person name="Cheong K."/>
            <person name="Cui S."/>
            <person name="Der J.P."/>
            <person name="Gundlach H."/>
            <person name="Jiao Y."/>
            <person name="Hori C."/>
            <person name="Ishida J.K."/>
            <person name="Kasahara H."/>
            <person name="Kiba T."/>
            <person name="Kim M.S."/>
            <person name="Koo N."/>
            <person name="Laohavisit A."/>
            <person name="Lee Y.H."/>
            <person name="Lumba S."/>
            <person name="McCourt P."/>
            <person name="Mortimer J.C."/>
            <person name="Mutuku J.M."/>
            <person name="Nomura T."/>
            <person name="Sasaki-Sekimoto Y."/>
            <person name="Seto Y."/>
            <person name="Wang Y."/>
            <person name="Wakatake T."/>
            <person name="Sakakibara H."/>
            <person name="Demura T."/>
            <person name="Yamaguchi S."/>
            <person name="Yoneyama K."/>
            <person name="Manabe R.I."/>
            <person name="Nelson D.C."/>
            <person name="Schulman A.H."/>
            <person name="Timko M.P."/>
            <person name="dePamphilis C.W."/>
            <person name="Choi D."/>
            <person name="Shirasu K."/>
        </authorList>
    </citation>
    <scope>NUCLEOTIDE SEQUENCE [LARGE SCALE GENOMIC DNA]</scope>
    <source>
        <strain evidence="2">cv. UVA1</strain>
    </source>
</reference>
<proteinExistence type="predicted"/>
<evidence type="ECO:0000313" key="2">
    <source>
        <dbReference type="Proteomes" id="UP000325081"/>
    </source>
</evidence>
<accession>A0A5A7R1W7</accession>
<evidence type="ECO:0000313" key="1">
    <source>
        <dbReference type="EMBL" id="GER51389.1"/>
    </source>
</evidence>
<keyword evidence="2" id="KW-1185">Reference proteome</keyword>
<organism evidence="1 2">
    <name type="scientific">Striga asiatica</name>
    <name type="common">Asiatic witchweed</name>
    <name type="synonym">Buchnera asiatica</name>
    <dbReference type="NCBI Taxonomy" id="4170"/>
    <lineage>
        <taxon>Eukaryota</taxon>
        <taxon>Viridiplantae</taxon>
        <taxon>Streptophyta</taxon>
        <taxon>Embryophyta</taxon>
        <taxon>Tracheophyta</taxon>
        <taxon>Spermatophyta</taxon>
        <taxon>Magnoliopsida</taxon>
        <taxon>eudicotyledons</taxon>
        <taxon>Gunneridae</taxon>
        <taxon>Pentapetalae</taxon>
        <taxon>asterids</taxon>
        <taxon>lamiids</taxon>
        <taxon>Lamiales</taxon>
        <taxon>Orobanchaceae</taxon>
        <taxon>Buchnereae</taxon>
        <taxon>Striga</taxon>
    </lineage>
</organism>
<comment type="caution">
    <text evidence="1">The sequence shown here is derived from an EMBL/GenBank/DDBJ whole genome shotgun (WGS) entry which is preliminary data.</text>
</comment>
<gene>
    <name evidence="1" type="ORF">STAS_28769</name>
</gene>
<dbReference type="AlphaFoldDB" id="A0A5A7R1W7"/>
<protein>
    <submittedName>
        <fullName evidence="1">UPF0061 protein Bphyt_1924</fullName>
    </submittedName>
</protein>